<gene>
    <name evidence="1" type="ORF">BDA99DRAFT_561429</name>
</gene>
<evidence type="ECO:0000313" key="1">
    <source>
        <dbReference type="EMBL" id="KAI9257983.1"/>
    </source>
</evidence>
<dbReference type="AlphaFoldDB" id="A0AAD5PBY8"/>
<protein>
    <submittedName>
        <fullName evidence="1">Uncharacterized protein</fullName>
    </submittedName>
</protein>
<keyword evidence="2" id="KW-1185">Reference proteome</keyword>
<dbReference type="EMBL" id="JAIXMP010000019">
    <property type="protein sequence ID" value="KAI9257983.1"/>
    <property type="molecule type" value="Genomic_DNA"/>
</dbReference>
<dbReference type="Proteomes" id="UP001209540">
    <property type="component" value="Unassembled WGS sequence"/>
</dbReference>
<comment type="caution">
    <text evidence="1">The sequence shown here is derived from an EMBL/GenBank/DDBJ whole genome shotgun (WGS) entry which is preliminary data.</text>
</comment>
<organism evidence="1 2">
    <name type="scientific">Phascolomyces articulosus</name>
    <dbReference type="NCBI Taxonomy" id="60185"/>
    <lineage>
        <taxon>Eukaryota</taxon>
        <taxon>Fungi</taxon>
        <taxon>Fungi incertae sedis</taxon>
        <taxon>Mucoromycota</taxon>
        <taxon>Mucoromycotina</taxon>
        <taxon>Mucoromycetes</taxon>
        <taxon>Mucorales</taxon>
        <taxon>Lichtheimiaceae</taxon>
        <taxon>Phascolomyces</taxon>
    </lineage>
</organism>
<proteinExistence type="predicted"/>
<reference evidence="1" key="2">
    <citation type="submission" date="2023-02" db="EMBL/GenBank/DDBJ databases">
        <authorList>
            <consortium name="DOE Joint Genome Institute"/>
            <person name="Mondo S.J."/>
            <person name="Chang Y."/>
            <person name="Wang Y."/>
            <person name="Ahrendt S."/>
            <person name="Andreopoulos W."/>
            <person name="Barry K."/>
            <person name="Beard J."/>
            <person name="Benny G.L."/>
            <person name="Blankenship S."/>
            <person name="Bonito G."/>
            <person name="Cuomo C."/>
            <person name="Desiro A."/>
            <person name="Gervers K.A."/>
            <person name="Hundley H."/>
            <person name="Kuo A."/>
            <person name="LaButti K."/>
            <person name="Lang B.F."/>
            <person name="Lipzen A."/>
            <person name="O'Donnell K."/>
            <person name="Pangilinan J."/>
            <person name="Reynolds N."/>
            <person name="Sandor L."/>
            <person name="Smith M.W."/>
            <person name="Tsang A."/>
            <person name="Grigoriev I.V."/>
            <person name="Stajich J.E."/>
            <person name="Spatafora J.W."/>
        </authorList>
    </citation>
    <scope>NUCLEOTIDE SEQUENCE</scope>
    <source>
        <strain evidence="1">RSA 2281</strain>
    </source>
</reference>
<evidence type="ECO:0000313" key="2">
    <source>
        <dbReference type="Proteomes" id="UP001209540"/>
    </source>
</evidence>
<accession>A0AAD5PBY8</accession>
<sequence>MNSQQKEQQHPIRSFEDLQQLISDLKTQIRDGIQRYMDYSDLYKEMITNNRLAEQTTRSQGEFLVLKEGHHAFEHFLRKVRYELVIERFHIIAELMEKEPRYSFSLDLIELLEEEIQEYLLSNAHIGCVLHSNSDAQERNLTIRVQSRELPNIENRSNQEEIF</sequence>
<name>A0AAD5PBY8_9FUNG</name>
<reference evidence="1" key="1">
    <citation type="journal article" date="2022" name="IScience">
        <title>Evolution of zygomycete secretomes and the origins of terrestrial fungal ecologies.</title>
        <authorList>
            <person name="Chang Y."/>
            <person name="Wang Y."/>
            <person name="Mondo S."/>
            <person name="Ahrendt S."/>
            <person name="Andreopoulos W."/>
            <person name="Barry K."/>
            <person name="Beard J."/>
            <person name="Benny G.L."/>
            <person name="Blankenship S."/>
            <person name="Bonito G."/>
            <person name="Cuomo C."/>
            <person name="Desiro A."/>
            <person name="Gervers K.A."/>
            <person name="Hundley H."/>
            <person name="Kuo A."/>
            <person name="LaButti K."/>
            <person name="Lang B.F."/>
            <person name="Lipzen A."/>
            <person name="O'Donnell K."/>
            <person name="Pangilinan J."/>
            <person name="Reynolds N."/>
            <person name="Sandor L."/>
            <person name="Smith M.E."/>
            <person name="Tsang A."/>
            <person name="Grigoriev I.V."/>
            <person name="Stajich J.E."/>
            <person name="Spatafora J.W."/>
        </authorList>
    </citation>
    <scope>NUCLEOTIDE SEQUENCE</scope>
    <source>
        <strain evidence="1">RSA 2281</strain>
    </source>
</reference>